<name>A0A914EPU0_9BILA</name>
<dbReference type="Proteomes" id="UP000887540">
    <property type="component" value="Unplaced"/>
</dbReference>
<evidence type="ECO:0000256" key="1">
    <source>
        <dbReference type="SAM" id="Coils"/>
    </source>
</evidence>
<evidence type="ECO:0000313" key="2">
    <source>
        <dbReference type="Proteomes" id="UP000887540"/>
    </source>
</evidence>
<dbReference type="AlphaFoldDB" id="A0A914EPU0"/>
<dbReference type="WBParaSite" id="ACRNAN_scaffold96.g15275.t1">
    <property type="protein sequence ID" value="ACRNAN_scaffold96.g15275.t1"/>
    <property type="gene ID" value="ACRNAN_scaffold96.g15275"/>
</dbReference>
<proteinExistence type="predicted"/>
<organism evidence="2 3">
    <name type="scientific">Acrobeloides nanus</name>
    <dbReference type="NCBI Taxonomy" id="290746"/>
    <lineage>
        <taxon>Eukaryota</taxon>
        <taxon>Metazoa</taxon>
        <taxon>Ecdysozoa</taxon>
        <taxon>Nematoda</taxon>
        <taxon>Chromadorea</taxon>
        <taxon>Rhabditida</taxon>
        <taxon>Tylenchina</taxon>
        <taxon>Cephalobomorpha</taxon>
        <taxon>Cephaloboidea</taxon>
        <taxon>Cephalobidae</taxon>
        <taxon>Acrobeloides</taxon>
    </lineage>
</organism>
<keyword evidence="2" id="KW-1185">Reference proteome</keyword>
<protein>
    <submittedName>
        <fullName evidence="3">BZIP domain-containing protein</fullName>
    </submittedName>
</protein>
<accession>A0A914EPU0</accession>
<keyword evidence="1" id="KW-0175">Coiled coil</keyword>
<reference evidence="3" key="1">
    <citation type="submission" date="2022-11" db="UniProtKB">
        <authorList>
            <consortium name="WormBaseParasite"/>
        </authorList>
    </citation>
    <scope>IDENTIFICATION</scope>
</reference>
<feature type="coiled-coil region" evidence="1">
    <location>
        <begin position="94"/>
        <end position="149"/>
    </location>
</feature>
<sequence length="307" mass="35370">MAGFIPIDPEQMNFFQNVYLAQNKGPNSDKISLLSYQNDDTYSNRTSTPADLDYSPKRMAKPRVCTKHPSHTPEELEKCLELMEKNRVASLKSRRKKLTIIDEQKERIQNLETDLRRTRGILKRRDVEKNQLINENQQLKNMITTLQAQLTNFASHPVRDVASDVEIIDVEKIDDIKVTDSVENVSNMMESTNISQESNFFNPDWMNFIQKTTPEFYKEIHNILKVPVNNQQVAEQPPQAKPPLLIKSNTKIQYAPKPGVLNLDEDFEHNPAKYHSPCFQHIVYKFYGASPTKLVTPVPSTSKENPK</sequence>
<evidence type="ECO:0000313" key="3">
    <source>
        <dbReference type="WBParaSite" id="ACRNAN_scaffold96.g15275.t1"/>
    </source>
</evidence>